<accession>A0A931C8U7</accession>
<dbReference type="InterPro" id="IPR011059">
    <property type="entry name" value="Metal-dep_hydrolase_composite"/>
</dbReference>
<gene>
    <name evidence="2" type="ORF">I4J89_15375</name>
</gene>
<dbReference type="SUPFAM" id="SSF51338">
    <property type="entry name" value="Composite domain of metallo-dependent hydrolases"/>
    <property type="match status" value="1"/>
</dbReference>
<dbReference type="EMBL" id="JADQTO010000006">
    <property type="protein sequence ID" value="MBG0562837.1"/>
    <property type="molecule type" value="Genomic_DNA"/>
</dbReference>
<dbReference type="PANTHER" id="PTHR22642">
    <property type="entry name" value="IMIDAZOLONEPROPIONASE"/>
    <property type="match status" value="1"/>
</dbReference>
<organism evidence="2 3">
    <name type="scientific">Actinoplanes aureus</name>
    <dbReference type="NCBI Taxonomy" id="2792083"/>
    <lineage>
        <taxon>Bacteria</taxon>
        <taxon>Bacillati</taxon>
        <taxon>Actinomycetota</taxon>
        <taxon>Actinomycetes</taxon>
        <taxon>Micromonosporales</taxon>
        <taxon>Micromonosporaceae</taxon>
        <taxon>Actinoplanes</taxon>
    </lineage>
</organism>
<dbReference type="Pfam" id="PF07969">
    <property type="entry name" value="Amidohydro_3"/>
    <property type="match status" value="1"/>
</dbReference>
<evidence type="ECO:0000259" key="1">
    <source>
        <dbReference type="Pfam" id="PF07969"/>
    </source>
</evidence>
<protein>
    <submittedName>
        <fullName evidence="2">Amidohydrolase</fullName>
    </submittedName>
</protein>
<dbReference type="Proteomes" id="UP000598146">
    <property type="component" value="Unassembled WGS sequence"/>
</dbReference>
<dbReference type="InterPro" id="IPR013108">
    <property type="entry name" value="Amidohydro_3"/>
</dbReference>
<sequence length="548" mass="58809">MTMKHADLIFTGGPVFTADPARGHATTLAVRDGRILAVGTDEVRDLAGPGTETVDLGGRLLLPGFQDAHVHAVMGGVELNQCDLSGTTDPDEYLRRVRQYADRHPESEWIAGGGWSMESFPGGVPDRELLDRVVPDRPVYLINRDHHGAWVNSRALSMAGITAETTDPADGRIDRAPDGSPAGGLQEGAMQLVAALLPEVTPGERLAGLLRAQELLHSLGVTAWQDAMMCGTNGYPDVSDAYRTAAVDGLLTASVVGALWWDRDFGAEQIPDLVAKRDRFTVGRLRSDSVKLMLDGVAENFTAAMTEPYRDGCGCATTNRGLSFIDPAALPGYVTELDALGFQTHFHALGDRAVRDALDAVAAARAANGFRDTRPHLAHLQVVHPRDVPRFRALGATANLQAYWASHEPQMDDLTIPFLDPSLVRRQYPFGDLLRAGAHLAAGSDWPVTTPDPVQAIHVAVNRAHHGGGYEAFLGEQALDLGTALTAYTAGSAYVNRLDDTGTLRPGNRADLVVLDRDPFAAPAAEIGETRVALTYVDGRRVYAARDA</sequence>
<dbReference type="GO" id="GO:0016810">
    <property type="term" value="F:hydrolase activity, acting on carbon-nitrogen (but not peptide) bonds"/>
    <property type="evidence" value="ECO:0007669"/>
    <property type="project" value="InterPro"/>
</dbReference>
<evidence type="ECO:0000313" key="3">
    <source>
        <dbReference type="Proteomes" id="UP000598146"/>
    </source>
</evidence>
<dbReference type="Gene3D" id="2.30.40.10">
    <property type="entry name" value="Urease, subunit C, domain 1"/>
    <property type="match status" value="1"/>
</dbReference>
<dbReference type="Gene3D" id="3.20.20.140">
    <property type="entry name" value="Metal-dependent hydrolases"/>
    <property type="match status" value="1"/>
</dbReference>
<dbReference type="InterPro" id="IPR032466">
    <property type="entry name" value="Metal_Hydrolase"/>
</dbReference>
<dbReference type="CDD" id="cd01300">
    <property type="entry name" value="YtcJ_like"/>
    <property type="match status" value="1"/>
</dbReference>
<dbReference type="AlphaFoldDB" id="A0A931C8U7"/>
<keyword evidence="3" id="KW-1185">Reference proteome</keyword>
<name>A0A931C8U7_9ACTN</name>
<evidence type="ECO:0000313" key="2">
    <source>
        <dbReference type="EMBL" id="MBG0562837.1"/>
    </source>
</evidence>
<dbReference type="SUPFAM" id="SSF51556">
    <property type="entry name" value="Metallo-dependent hydrolases"/>
    <property type="match status" value="1"/>
</dbReference>
<feature type="domain" description="Amidohydrolase 3" evidence="1">
    <location>
        <begin position="52"/>
        <end position="543"/>
    </location>
</feature>
<proteinExistence type="predicted"/>
<dbReference type="PANTHER" id="PTHR22642:SF2">
    <property type="entry name" value="PROTEIN LONG AFTER FAR-RED 3"/>
    <property type="match status" value="1"/>
</dbReference>
<dbReference type="Gene3D" id="3.10.310.70">
    <property type="match status" value="1"/>
</dbReference>
<reference evidence="2" key="1">
    <citation type="submission" date="2020-11" db="EMBL/GenBank/DDBJ databases">
        <title>Isolation and identification of active actinomycetes.</title>
        <authorList>
            <person name="Sun X."/>
        </authorList>
    </citation>
    <scope>NUCLEOTIDE SEQUENCE</scope>
    <source>
        <strain evidence="2">NEAU-A11</strain>
    </source>
</reference>
<comment type="caution">
    <text evidence="2">The sequence shown here is derived from an EMBL/GenBank/DDBJ whole genome shotgun (WGS) entry which is preliminary data.</text>
</comment>
<dbReference type="InterPro" id="IPR033932">
    <property type="entry name" value="YtcJ-like"/>
</dbReference>